<accession>K2PMV1</accession>
<sequence>MAERSEQETGGAVAVLPIHFDLPGHEIPLATFVRTAQQTAAIVASLNREVFDGKLKYEILVLPPQAGSFKSKIGIYIFGGWLAVWTFTESDVGQGFIKGLTEQTPAHWAEVIGASIRDGFSAPDDKEESEKQPSDEIKCQTSARIVVEATKSILQRGTSDLEQAGITTIRFRDVYEARNEFYQACADTRDLRAVGFEDEPVFPIDRSDFARLQVALPPAEDEDDEPWTTGIVDLKVTSPNWDREDRHRFWKGKDVKGRERFFRIEDEHFWQLVKAERLSIHIIDTIRVQWAYQGKANAPKNIRVLRVLEFNGEILSEALNKNALDAILGAYSTADDGQQDLFSDYSGRA</sequence>
<organism evidence="1 2">
    <name type="scientific">Nitratireductor indicus C115</name>
    <dbReference type="NCBI Taxonomy" id="1231190"/>
    <lineage>
        <taxon>Bacteria</taxon>
        <taxon>Pseudomonadati</taxon>
        <taxon>Pseudomonadota</taxon>
        <taxon>Alphaproteobacteria</taxon>
        <taxon>Hyphomicrobiales</taxon>
        <taxon>Phyllobacteriaceae</taxon>
        <taxon>Nitratireductor</taxon>
    </lineage>
</organism>
<protein>
    <submittedName>
        <fullName evidence="1">Uncharacterized protein</fullName>
    </submittedName>
</protein>
<evidence type="ECO:0000313" key="1">
    <source>
        <dbReference type="EMBL" id="EKF42412.1"/>
    </source>
</evidence>
<dbReference type="AlphaFoldDB" id="K2PMV1"/>
<dbReference type="EMBL" id="AMSI01000006">
    <property type="protein sequence ID" value="EKF42412.1"/>
    <property type="molecule type" value="Genomic_DNA"/>
</dbReference>
<comment type="caution">
    <text evidence="1">The sequence shown here is derived from an EMBL/GenBank/DDBJ whole genome shotgun (WGS) entry which is preliminary data.</text>
</comment>
<dbReference type="STRING" id="721133.SAMN05216176_10658"/>
<name>K2PMV1_9HYPH</name>
<dbReference type="eggNOG" id="ENOG502ZZNJ">
    <property type="taxonomic scope" value="Bacteria"/>
</dbReference>
<proteinExistence type="predicted"/>
<evidence type="ECO:0000313" key="2">
    <source>
        <dbReference type="Proteomes" id="UP000007374"/>
    </source>
</evidence>
<gene>
    <name evidence="1" type="ORF">NA8A_10133</name>
</gene>
<keyword evidence="2" id="KW-1185">Reference proteome</keyword>
<reference evidence="1 2" key="1">
    <citation type="journal article" date="2012" name="J. Bacteriol.">
        <title>Genome Sequence of Nitratireductor indicus Type Strain C115.</title>
        <authorList>
            <person name="Lai Q."/>
            <person name="Li G."/>
            <person name="Yu Z."/>
            <person name="Shao Z."/>
        </authorList>
    </citation>
    <scope>NUCLEOTIDE SEQUENCE [LARGE SCALE GENOMIC DNA]</scope>
    <source>
        <strain evidence="1 2">C115</strain>
    </source>
</reference>
<dbReference type="Proteomes" id="UP000007374">
    <property type="component" value="Unassembled WGS sequence"/>
</dbReference>
<dbReference type="PATRIC" id="fig|1231190.3.peg.2120"/>